<evidence type="ECO:0000259" key="1">
    <source>
        <dbReference type="Pfam" id="PF01789"/>
    </source>
</evidence>
<dbReference type="GO" id="GO:0019898">
    <property type="term" value="C:extrinsic component of membrane"/>
    <property type="evidence" value="ECO:0007669"/>
    <property type="project" value="InterPro"/>
</dbReference>
<dbReference type="PANTHER" id="PTHR37764:SF1">
    <property type="entry name" value="KETOSE_ALDOSE ISOMERASE, PUTATIVE (MOG1_PSBP_DUF1795-LIKE PHOTOSYSTEM II REACTION CENTER PSBP FAMILY PROTEIN)-RELATED"/>
    <property type="match status" value="1"/>
</dbReference>
<proteinExistence type="predicted"/>
<dbReference type="Pfam" id="PF01789">
    <property type="entry name" value="PsbP"/>
    <property type="match status" value="1"/>
</dbReference>
<dbReference type="GO" id="GO:0009507">
    <property type="term" value="C:chloroplast"/>
    <property type="evidence" value="ECO:0007669"/>
    <property type="project" value="TreeGrafter"/>
</dbReference>
<dbReference type="Gene3D" id="3.40.1000.10">
    <property type="entry name" value="Mog1/PsbP, alpha/beta/alpha sandwich"/>
    <property type="match status" value="1"/>
</dbReference>
<dbReference type="GO" id="GO:0005509">
    <property type="term" value="F:calcium ion binding"/>
    <property type="evidence" value="ECO:0007669"/>
    <property type="project" value="InterPro"/>
</dbReference>
<comment type="caution">
    <text evidence="2">The sequence shown here is derived from an EMBL/GenBank/DDBJ whole genome shotgun (WGS) entry which is preliminary data.</text>
</comment>
<dbReference type="AlphaFoldDB" id="A0AAP0JN81"/>
<sequence length="251" mass="27288">MASLLHLSSSLLKSPKNLQHKPYHHSLSRSKSQCLHCNASSSRRHFALITTSLISSDLPLRMIDSSVAAVSETNSKSILSGIANTRSWVQFFGDGFAIRIPPQFEDVTEPEDYSAGLSLYGDKVKPKTYAARFASPDGSEVVSVVIRPSNQLKITFLEAKDVTDLGSLKDAAKIFVPGGSTLYSARTIKVKEDEGLRTYYFYEFGVDSQHIALVVAVNSGKAYIAGAAAPESRWEDDGIKLRSAAISLSVL</sequence>
<dbReference type="GO" id="GO:0009654">
    <property type="term" value="C:photosystem II oxygen evolving complex"/>
    <property type="evidence" value="ECO:0007669"/>
    <property type="project" value="InterPro"/>
</dbReference>
<keyword evidence="3" id="KW-1185">Reference proteome</keyword>
<dbReference type="Proteomes" id="UP001417504">
    <property type="component" value="Unassembled WGS sequence"/>
</dbReference>
<dbReference type="InterPro" id="IPR002683">
    <property type="entry name" value="PsbP_C"/>
</dbReference>
<dbReference type="EMBL" id="JBBNAE010000003">
    <property type="protein sequence ID" value="KAK9137112.1"/>
    <property type="molecule type" value="Genomic_DNA"/>
</dbReference>
<feature type="domain" description="PsbP C-terminal" evidence="1">
    <location>
        <begin position="93"/>
        <end position="250"/>
    </location>
</feature>
<accession>A0AAP0JN81</accession>
<dbReference type="InterPro" id="IPR016123">
    <property type="entry name" value="Mog1/PsbP_a/b/a-sand"/>
</dbReference>
<protein>
    <recommendedName>
        <fullName evidence="1">PsbP C-terminal domain-containing protein</fullName>
    </recommendedName>
</protein>
<evidence type="ECO:0000313" key="3">
    <source>
        <dbReference type="Proteomes" id="UP001417504"/>
    </source>
</evidence>
<gene>
    <name evidence="2" type="ORF">Sjap_007706</name>
</gene>
<dbReference type="GO" id="GO:0015979">
    <property type="term" value="P:photosynthesis"/>
    <property type="evidence" value="ECO:0007669"/>
    <property type="project" value="InterPro"/>
</dbReference>
<dbReference type="PANTHER" id="PTHR37764">
    <property type="entry name" value="KETOSE/ALDOSE ISOMERASE, PUTATIVE (MOG1/PSBP/DUF1795-LIKE PHOTOSYSTEM II REACTION CENTER PSBP FAMILY PROTEIN)-RELATED"/>
    <property type="match status" value="1"/>
</dbReference>
<name>A0AAP0JN81_9MAGN</name>
<dbReference type="SUPFAM" id="SSF55724">
    <property type="entry name" value="Mog1p/PsbP-like"/>
    <property type="match status" value="1"/>
</dbReference>
<evidence type="ECO:0000313" key="2">
    <source>
        <dbReference type="EMBL" id="KAK9137112.1"/>
    </source>
</evidence>
<reference evidence="2 3" key="1">
    <citation type="submission" date="2024-01" db="EMBL/GenBank/DDBJ databases">
        <title>Genome assemblies of Stephania.</title>
        <authorList>
            <person name="Yang L."/>
        </authorList>
    </citation>
    <scope>NUCLEOTIDE SEQUENCE [LARGE SCALE GENOMIC DNA]</scope>
    <source>
        <strain evidence="2">QJT</strain>
        <tissue evidence="2">Leaf</tissue>
    </source>
</reference>
<organism evidence="2 3">
    <name type="scientific">Stephania japonica</name>
    <dbReference type="NCBI Taxonomy" id="461633"/>
    <lineage>
        <taxon>Eukaryota</taxon>
        <taxon>Viridiplantae</taxon>
        <taxon>Streptophyta</taxon>
        <taxon>Embryophyta</taxon>
        <taxon>Tracheophyta</taxon>
        <taxon>Spermatophyta</taxon>
        <taxon>Magnoliopsida</taxon>
        <taxon>Ranunculales</taxon>
        <taxon>Menispermaceae</taxon>
        <taxon>Menispermoideae</taxon>
        <taxon>Cissampelideae</taxon>
        <taxon>Stephania</taxon>
    </lineage>
</organism>